<evidence type="ECO:0000256" key="5">
    <source>
        <dbReference type="ARBA" id="ARBA00022748"/>
    </source>
</evidence>
<dbReference type="InterPro" id="IPR012340">
    <property type="entry name" value="NA-bd_OB-fold"/>
</dbReference>
<accession>A0ABQ5VTA6</accession>
<evidence type="ECO:0000256" key="6">
    <source>
        <dbReference type="ARBA" id="ARBA00022968"/>
    </source>
</evidence>
<comment type="function">
    <text evidence="10">Heme chaperone required for the biogenesis of c-type cytochromes. Transiently binds heme delivered by CcmC and transfers the heme to apo-cytochromes in a process facilitated by CcmF and CcmH.</text>
</comment>
<dbReference type="InterPro" id="IPR036127">
    <property type="entry name" value="CcmE-like_sf"/>
</dbReference>
<keyword evidence="6 10" id="KW-0735">Signal-anchor</keyword>
<dbReference type="PANTHER" id="PTHR34128:SF2">
    <property type="entry name" value="CYTOCHROME C-TYPE BIOGENESIS PROTEIN CCME HOMOLOG, MITOCHONDRIAL"/>
    <property type="match status" value="1"/>
</dbReference>
<sequence>MAVGLKKRRRIQLIVIGFVLITIATALIGFAFKDGIEFFRSPSQVLAEQIAPTEVFRIGGLVKEETVSQSGEITRFVVTDRAHDVPVTFSGILPDLFSEGTGMIATGRLVNGTFEANEILAKHDENYLPKEVADALKEQGVFQQDAAPTKN</sequence>
<proteinExistence type="inferred from homology"/>
<feature type="topological domain" description="Extracellular" evidence="10">
    <location>
        <begin position="32"/>
        <end position="151"/>
    </location>
</feature>
<feature type="binding site" description="covalent" evidence="10">
    <location>
        <position position="123"/>
    </location>
    <ligand>
        <name>heme</name>
        <dbReference type="ChEBI" id="CHEBI:30413"/>
    </ligand>
</feature>
<keyword evidence="13" id="KW-1185">Reference proteome</keyword>
<organism evidence="12 13">
    <name type="scientific">Amylibacter marinus</name>
    <dbReference type="NCBI Taxonomy" id="1475483"/>
    <lineage>
        <taxon>Bacteria</taxon>
        <taxon>Pseudomonadati</taxon>
        <taxon>Pseudomonadota</taxon>
        <taxon>Alphaproteobacteria</taxon>
        <taxon>Rhodobacterales</taxon>
        <taxon>Paracoccaceae</taxon>
        <taxon>Amylibacter</taxon>
    </lineage>
</organism>
<keyword evidence="2 10" id="KW-0349">Heme</keyword>
<evidence type="ECO:0000256" key="7">
    <source>
        <dbReference type="ARBA" id="ARBA00022989"/>
    </source>
</evidence>
<evidence type="ECO:0000256" key="4">
    <source>
        <dbReference type="ARBA" id="ARBA00022723"/>
    </source>
</evidence>
<keyword evidence="4 10" id="KW-0479">Metal-binding</keyword>
<keyword evidence="9 10" id="KW-0472">Membrane</keyword>
<dbReference type="PANTHER" id="PTHR34128">
    <property type="entry name" value="CYTOCHROME C-TYPE BIOGENESIS PROTEIN CCME HOMOLOG, MITOCHONDRIAL"/>
    <property type="match status" value="1"/>
</dbReference>
<protein>
    <recommendedName>
        <fullName evidence="10">Cytochrome c-type biogenesis protein CcmE</fullName>
    </recommendedName>
    <alternativeName>
        <fullName evidence="10">Cytochrome c maturation protein E</fullName>
    </alternativeName>
    <alternativeName>
        <fullName evidence="10">Heme chaperone CcmE</fullName>
    </alternativeName>
</protein>
<evidence type="ECO:0000256" key="9">
    <source>
        <dbReference type="ARBA" id="ARBA00023136"/>
    </source>
</evidence>
<comment type="similarity">
    <text evidence="10">Belongs to the CcmE/CycJ family.</text>
</comment>
<feature type="binding site" description="axial binding residue" evidence="10">
    <location>
        <position position="127"/>
    </location>
    <ligand>
        <name>heme</name>
        <dbReference type="ChEBI" id="CHEBI:30413"/>
    </ligand>
    <ligandPart>
        <name>Fe</name>
        <dbReference type="ChEBI" id="CHEBI:18248"/>
    </ligandPart>
</feature>
<dbReference type="NCBIfam" id="NF009727">
    <property type="entry name" value="PRK13254.1-1"/>
    <property type="match status" value="1"/>
</dbReference>
<evidence type="ECO:0000313" key="12">
    <source>
        <dbReference type="EMBL" id="GLQ34397.1"/>
    </source>
</evidence>
<keyword evidence="3 10" id="KW-0812">Transmembrane</keyword>
<keyword evidence="10" id="KW-1003">Cell membrane</keyword>
<evidence type="ECO:0000256" key="1">
    <source>
        <dbReference type="ARBA" id="ARBA00004370"/>
    </source>
</evidence>
<dbReference type="Pfam" id="PF03100">
    <property type="entry name" value="CcmE"/>
    <property type="match status" value="1"/>
</dbReference>
<keyword evidence="7 10" id="KW-1133">Transmembrane helix</keyword>
<keyword evidence="8 10" id="KW-0408">Iron</keyword>
<evidence type="ECO:0000256" key="3">
    <source>
        <dbReference type="ARBA" id="ARBA00022692"/>
    </source>
</evidence>
<name>A0ABQ5VTA6_9RHOB</name>
<gene>
    <name evidence="10 12" type="primary">ccmE</name>
    <name evidence="10" type="synonym">cycJ</name>
    <name evidence="12" type="ORF">GCM10007939_06800</name>
</gene>
<feature type="transmembrane region" description="Helical" evidence="11">
    <location>
        <begin position="12"/>
        <end position="32"/>
    </location>
</feature>
<keyword evidence="5 10" id="KW-0201">Cytochrome c-type biogenesis</keyword>
<dbReference type="Proteomes" id="UP001156694">
    <property type="component" value="Unassembled WGS sequence"/>
</dbReference>
<comment type="subcellular location">
    <subcellularLocation>
        <location evidence="10">Cell membrane</location>
        <topology evidence="10">Single-pass type II membrane protein</topology>
    </subcellularLocation>
    <subcellularLocation>
        <location evidence="1">Membrane</location>
    </subcellularLocation>
</comment>
<feature type="topological domain" description="Cytoplasmic" evidence="10">
    <location>
        <begin position="1"/>
        <end position="10"/>
    </location>
</feature>
<evidence type="ECO:0000256" key="2">
    <source>
        <dbReference type="ARBA" id="ARBA00022617"/>
    </source>
</evidence>
<dbReference type="EMBL" id="BSNN01000002">
    <property type="protein sequence ID" value="GLQ34397.1"/>
    <property type="molecule type" value="Genomic_DNA"/>
</dbReference>
<evidence type="ECO:0000256" key="10">
    <source>
        <dbReference type="HAMAP-Rule" id="MF_01959"/>
    </source>
</evidence>
<dbReference type="HAMAP" id="MF_01959">
    <property type="entry name" value="CcmE"/>
    <property type="match status" value="1"/>
</dbReference>
<dbReference type="NCBIfam" id="NF009731">
    <property type="entry name" value="PRK13254.1-5"/>
    <property type="match status" value="1"/>
</dbReference>
<dbReference type="SUPFAM" id="SSF82093">
    <property type="entry name" value="Heme chaperone CcmE"/>
    <property type="match status" value="1"/>
</dbReference>
<dbReference type="RefSeq" id="WP_284376148.1">
    <property type="nucleotide sequence ID" value="NZ_BSNN01000002.1"/>
</dbReference>
<comment type="caution">
    <text evidence="12">The sequence shown here is derived from an EMBL/GenBank/DDBJ whole genome shotgun (WGS) entry which is preliminary data.</text>
</comment>
<evidence type="ECO:0000256" key="11">
    <source>
        <dbReference type="SAM" id="Phobius"/>
    </source>
</evidence>
<evidence type="ECO:0000313" key="13">
    <source>
        <dbReference type="Proteomes" id="UP001156694"/>
    </source>
</evidence>
<dbReference type="InterPro" id="IPR004329">
    <property type="entry name" value="CcmE"/>
</dbReference>
<evidence type="ECO:0000256" key="8">
    <source>
        <dbReference type="ARBA" id="ARBA00023004"/>
    </source>
</evidence>
<reference evidence="13" key="1">
    <citation type="journal article" date="2019" name="Int. J. Syst. Evol. Microbiol.">
        <title>The Global Catalogue of Microorganisms (GCM) 10K type strain sequencing project: providing services to taxonomists for standard genome sequencing and annotation.</title>
        <authorList>
            <consortium name="The Broad Institute Genomics Platform"/>
            <consortium name="The Broad Institute Genome Sequencing Center for Infectious Disease"/>
            <person name="Wu L."/>
            <person name="Ma J."/>
        </authorList>
    </citation>
    <scope>NUCLEOTIDE SEQUENCE [LARGE SCALE GENOMIC DNA]</scope>
    <source>
        <strain evidence="13">NBRC 110140</strain>
    </source>
</reference>
<dbReference type="Gene3D" id="2.40.50.140">
    <property type="entry name" value="Nucleic acid-binding proteins"/>
    <property type="match status" value="1"/>
</dbReference>